<evidence type="ECO:0000256" key="5">
    <source>
        <dbReference type="ARBA" id="ARBA00022725"/>
    </source>
</evidence>
<keyword evidence="9" id="KW-0807">Transducer</keyword>
<evidence type="ECO:0000256" key="6">
    <source>
        <dbReference type="ARBA" id="ARBA00022989"/>
    </source>
</evidence>
<dbReference type="GO" id="GO:0005886">
    <property type="term" value="C:plasma membrane"/>
    <property type="evidence" value="ECO:0007669"/>
    <property type="project" value="UniProtKB-SubCell"/>
</dbReference>
<accession>M3UZF2</accession>
<proteinExistence type="evidence at transcript level"/>
<organism evidence="11">
    <name type="scientific">Ips typographus</name>
    <name type="common">European spruce bark beetle</name>
    <dbReference type="NCBI Taxonomy" id="55986"/>
    <lineage>
        <taxon>Eukaryota</taxon>
        <taxon>Metazoa</taxon>
        <taxon>Ecdysozoa</taxon>
        <taxon>Arthropoda</taxon>
        <taxon>Hexapoda</taxon>
        <taxon>Insecta</taxon>
        <taxon>Pterygota</taxon>
        <taxon>Neoptera</taxon>
        <taxon>Endopterygota</taxon>
        <taxon>Coleoptera</taxon>
        <taxon>Polyphaga</taxon>
        <taxon>Cucujiformia</taxon>
        <taxon>Curculionidae</taxon>
        <taxon>Scolytinae</taxon>
        <taxon>Ips</taxon>
    </lineage>
</organism>
<dbReference type="Pfam" id="PF02949">
    <property type="entry name" value="7tm_6"/>
    <property type="match status" value="1"/>
</dbReference>
<dbReference type="GO" id="GO:0005549">
    <property type="term" value="F:odorant binding"/>
    <property type="evidence" value="ECO:0007669"/>
    <property type="project" value="InterPro"/>
</dbReference>
<dbReference type="GO" id="GO:0007165">
    <property type="term" value="P:signal transduction"/>
    <property type="evidence" value="ECO:0007669"/>
    <property type="project" value="UniProtKB-KW"/>
</dbReference>
<evidence type="ECO:0000256" key="7">
    <source>
        <dbReference type="ARBA" id="ARBA00023136"/>
    </source>
</evidence>
<evidence type="ECO:0000256" key="3">
    <source>
        <dbReference type="ARBA" id="ARBA00022606"/>
    </source>
</evidence>
<keyword evidence="5" id="KW-0552">Olfaction</keyword>
<dbReference type="PANTHER" id="PTHR21137:SF35">
    <property type="entry name" value="ODORANT RECEPTOR 19A-RELATED"/>
    <property type="match status" value="1"/>
</dbReference>
<keyword evidence="3" id="KW-0716">Sensory transduction</keyword>
<dbReference type="EMBL" id="GACR01000039">
    <property type="protein sequence ID" value="JAA74422.1"/>
    <property type="molecule type" value="mRNA"/>
</dbReference>
<evidence type="ECO:0000256" key="10">
    <source>
        <dbReference type="SAM" id="Phobius"/>
    </source>
</evidence>
<dbReference type="InterPro" id="IPR004117">
    <property type="entry name" value="7tm6_olfct_rcpt"/>
</dbReference>
<evidence type="ECO:0000313" key="11">
    <source>
        <dbReference type="EMBL" id="JAA74422.1"/>
    </source>
</evidence>
<feature type="transmembrane region" description="Helical" evidence="10">
    <location>
        <begin position="60"/>
        <end position="83"/>
    </location>
</feature>
<reference evidence="11" key="1">
    <citation type="journal article" date="2013" name="BMC Genomics">
        <title>Antennal transcriptome analysis of the chemosensory gene families in the tree killing bark beetles, Ips typographus and Dendroctonus ponderosae (Coleoptera: Curculionidae: Scolytinae).</title>
        <authorList>
            <person name="Andersson M.N."/>
            <person name="Grosse-Wilde E."/>
            <person name="Keeling C.I."/>
            <person name="Bengtsson J.M."/>
            <person name="Yuen M.M."/>
            <person name="Li M."/>
            <person name="Hillbur Y."/>
            <person name="Bohlmann J."/>
            <person name="Hansson B.S."/>
            <person name="Schlyter F."/>
        </authorList>
    </citation>
    <scope>NUCLEOTIDE SEQUENCE</scope>
</reference>
<evidence type="ECO:0000256" key="2">
    <source>
        <dbReference type="ARBA" id="ARBA00022475"/>
    </source>
</evidence>
<keyword evidence="8 11" id="KW-0675">Receptor</keyword>
<dbReference type="GO" id="GO:0004984">
    <property type="term" value="F:olfactory receptor activity"/>
    <property type="evidence" value="ECO:0007669"/>
    <property type="project" value="InterPro"/>
</dbReference>
<dbReference type="AlphaFoldDB" id="M3UZF2"/>
<name>M3UZF2_IPSTY</name>
<comment type="subcellular location">
    <subcellularLocation>
        <location evidence="1">Cell membrane</location>
        <topology evidence="1">Multi-pass membrane protein</topology>
    </subcellularLocation>
</comment>
<keyword evidence="6 10" id="KW-1133">Transmembrane helix</keyword>
<evidence type="ECO:0000256" key="9">
    <source>
        <dbReference type="ARBA" id="ARBA00023224"/>
    </source>
</evidence>
<evidence type="ECO:0000256" key="8">
    <source>
        <dbReference type="ARBA" id="ARBA00023170"/>
    </source>
</evidence>
<gene>
    <name evidence="11" type="primary">ItypOR21</name>
</gene>
<keyword evidence="2" id="KW-1003">Cell membrane</keyword>
<dbReference type="PANTHER" id="PTHR21137">
    <property type="entry name" value="ODORANT RECEPTOR"/>
    <property type="match status" value="1"/>
</dbReference>
<protein>
    <submittedName>
        <fullName evidence="11">Odorant receptor 21</fullName>
    </submittedName>
</protein>
<sequence>MLMRLVIYYYNGNEVIYKSEKLAMDIWNTDWYLRSNEDEKLIIIFLVRAQKPLKFDIGPFGALSLPAFLSVIGATYSYMMLFINTNK</sequence>
<evidence type="ECO:0000256" key="4">
    <source>
        <dbReference type="ARBA" id="ARBA00022692"/>
    </source>
</evidence>
<keyword evidence="7 10" id="KW-0472">Membrane</keyword>
<evidence type="ECO:0000256" key="1">
    <source>
        <dbReference type="ARBA" id="ARBA00004651"/>
    </source>
</evidence>
<keyword evidence="4 10" id="KW-0812">Transmembrane</keyword>